<organism evidence="2">
    <name type="scientific">Ignavibacterium album</name>
    <dbReference type="NCBI Taxonomy" id="591197"/>
    <lineage>
        <taxon>Bacteria</taxon>
        <taxon>Pseudomonadati</taxon>
        <taxon>Ignavibacteriota</taxon>
        <taxon>Ignavibacteria</taxon>
        <taxon>Ignavibacteriales</taxon>
        <taxon>Ignavibacteriaceae</taxon>
        <taxon>Ignavibacterium</taxon>
    </lineage>
</organism>
<reference evidence="2" key="1">
    <citation type="journal article" date="2020" name="mSystems">
        <title>Genome- and Community-Level Interaction Insights into Carbon Utilization and Element Cycling Functions of Hydrothermarchaeota in Hydrothermal Sediment.</title>
        <authorList>
            <person name="Zhou Z."/>
            <person name="Liu Y."/>
            <person name="Xu W."/>
            <person name="Pan J."/>
            <person name="Luo Z.H."/>
            <person name="Li M."/>
        </authorList>
    </citation>
    <scope>NUCLEOTIDE SEQUENCE [LARGE SCALE GENOMIC DNA]</scope>
    <source>
        <strain evidence="2">SpSt-500</strain>
    </source>
</reference>
<dbReference type="EMBL" id="DSVI01000004">
    <property type="protein sequence ID" value="HGT47011.1"/>
    <property type="molecule type" value="Genomic_DNA"/>
</dbReference>
<dbReference type="PANTHER" id="PTHR48090:SF7">
    <property type="entry name" value="RFBJ PROTEIN"/>
    <property type="match status" value="1"/>
</dbReference>
<protein>
    <submittedName>
        <fullName evidence="2">Glycosyltransferase family 2 protein</fullName>
    </submittedName>
</protein>
<dbReference type="Pfam" id="PF00535">
    <property type="entry name" value="Glycos_transf_2"/>
    <property type="match status" value="1"/>
</dbReference>
<proteinExistence type="predicted"/>
<keyword evidence="2" id="KW-0808">Transferase</keyword>
<dbReference type="PANTHER" id="PTHR48090">
    <property type="entry name" value="UNDECAPRENYL-PHOSPHATE 4-DEOXY-4-FORMAMIDO-L-ARABINOSE TRANSFERASE-RELATED"/>
    <property type="match status" value="1"/>
</dbReference>
<dbReference type="InterPro" id="IPR029044">
    <property type="entry name" value="Nucleotide-diphossugar_trans"/>
</dbReference>
<gene>
    <name evidence="2" type="ORF">ENS56_03150</name>
</gene>
<comment type="caution">
    <text evidence="2">The sequence shown here is derived from an EMBL/GenBank/DDBJ whole genome shotgun (WGS) entry which is preliminary data.</text>
</comment>
<dbReference type="AlphaFoldDB" id="A0A832CVM5"/>
<dbReference type="GO" id="GO:0016740">
    <property type="term" value="F:transferase activity"/>
    <property type="evidence" value="ECO:0007669"/>
    <property type="project" value="UniProtKB-KW"/>
</dbReference>
<sequence>MLLNSSERKINIAAVIPFYNERNFIRGVISETLNYTDIVIAVDDGSTDNSAEQIKDFKNVILISNEKNFGKGYSLRKGFEKAIELNSQFIVALDADGQHKPGLIPTMLDIISECDIVIGNRMNDVNNMPLQRILSNRITSFLLSKKLGVQIKDSQCGFRVYRRKVLESVKTSFNGFEAESEILVYAARKNFKIIFVDIPTVYENQNSKMKAWQAIKGFIKVLKL</sequence>
<dbReference type="InterPro" id="IPR050256">
    <property type="entry name" value="Glycosyltransferase_2"/>
</dbReference>
<dbReference type="CDD" id="cd04179">
    <property type="entry name" value="DPM_DPG-synthase_like"/>
    <property type="match status" value="1"/>
</dbReference>
<dbReference type="InterPro" id="IPR001173">
    <property type="entry name" value="Glyco_trans_2-like"/>
</dbReference>
<evidence type="ECO:0000313" key="2">
    <source>
        <dbReference type="EMBL" id="HGT47011.1"/>
    </source>
</evidence>
<feature type="domain" description="Glycosyltransferase 2-like" evidence="1">
    <location>
        <begin position="15"/>
        <end position="168"/>
    </location>
</feature>
<dbReference type="Gene3D" id="3.90.550.10">
    <property type="entry name" value="Spore Coat Polysaccharide Biosynthesis Protein SpsA, Chain A"/>
    <property type="match status" value="1"/>
</dbReference>
<evidence type="ECO:0000259" key="1">
    <source>
        <dbReference type="Pfam" id="PF00535"/>
    </source>
</evidence>
<accession>A0A832CVM5</accession>
<name>A0A832CVM5_9BACT</name>
<dbReference type="SUPFAM" id="SSF53448">
    <property type="entry name" value="Nucleotide-diphospho-sugar transferases"/>
    <property type="match status" value="1"/>
</dbReference>